<sequence length="91" mass="9827">MPGTTTSQHSPSSVGTLSVEQLFQTAFYNGRTPRSQEYKAGARMALEHRIERKDFDMPYQAGTAAADAYFAGIEEGKTIWRAAVAKIGGAA</sequence>
<gene>
    <name evidence="1" type="ORF">F2P44_32475</name>
</gene>
<comment type="caution">
    <text evidence="1">The sequence shown here is derived from an EMBL/GenBank/DDBJ whole genome shotgun (WGS) entry which is preliminary data.</text>
</comment>
<organism evidence="1 2">
    <name type="scientific">Massilia frigida</name>
    <dbReference type="NCBI Taxonomy" id="2609281"/>
    <lineage>
        <taxon>Bacteria</taxon>
        <taxon>Pseudomonadati</taxon>
        <taxon>Pseudomonadota</taxon>
        <taxon>Betaproteobacteria</taxon>
        <taxon>Burkholderiales</taxon>
        <taxon>Oxalobacteraceae</taxon>
        <taxon>Telluria group</taxon>
        <taxon>Massilia</taxon>
    </lineage>
</organism>
<proteinExistence type="predicted"/>
<name>A0ABX0NFH5_9BURK</name>
<evidence type="ECO:0000313" key="2">
    <source>
        <dbReference type="Proteomes" id="UP000621455"/>
    </source>
</evidence>
<reference evidence="1 2" key="1">
    <citation type="submission" date="2019-10" db="EMBL/GenBank/DDBJ databases">
        <title>Taxonomy of Antarctic Massilia spp.: description of Massilia rubra sp. nov., Massilia aquatica sp. nov., Massilia mucilaginosa sp. nov., Massilia frigida sp. nov. isolated from streams, lakes and regoliths.</title>
        <authorList>
            <person name="Holochova P."/>
            <person name="Sedlacek I."/>
            <person name="Kralova S."/>
            <person name="Maslanova I."/>
            <person name="Busse H.-J."/>
            <person name="Stankova E."/>
            <person name="Vrbovska V."/>
            <person name="Kovarovic V."/>
            <person name="Bartak M."/>
            <person name="Svec P."/>
            <person name="Pantucek R."/>
        </authorList>
    </citation>
    <scope>NUCLEOTIDE SEQUENCE [LARGE SCALE GENOMIC DNA]</scope>
    <source>
        <strain evidence="1 2">CCM 8695</strain>
    </source>
</reference>
<dbReference type="Proteomes" id="UP000621455">
    <property type="component" value="Unassembled WGS sequence"/>
</dbReference>
<dbReference type="EMBL" id="WHJG01000069">
    <property type="protein sequence ID" value="NHZ83949.1"/>
    <property type="molecule type" value="Genomic_DNA"/>
</dbReference>
<protein>
    <recommendedName>
        <fullName evidence="3">Antitoxin VbhA domain-containing protein</fullName>
    </recommendedName>
</protein>
<accession>A0ABX0NFH5</accession>
<keyword evidence="2" id="KW-1185">Reference proteome</keyword>
<evidence type="ECO:0008006" key="3">
    <source>
        <dbReference type="Google" id="ProtNLM"/>
    </source>
</evidence>
<evidence type="ECO:0000313" key="1">
    <source>
        <dbReference type="EMBL" id="NHZ83949.1"/>
    </source>
</evidence>
<dbReference type="RefSeq" id="WP_167094118.1">
    <property type="nucleotide sequence ID" value="NZ_WHJG01000069.1"/>
</dbReference>